<reference evidence="3 4" key="1">
    <citation type="submission" date="2019-05" db="EMBL/GenBank/DDBJ databases">
        <title>Marinobacter panjinensis sp. nov., a moderately halophilic bacterium isolated from sea tidal flat environment.</title>
        <authorList>
            <person name="Yang W."/>
            <person name="An M."/>
            <person name="He W."/>
            <person name="Luo X."/>
            <person name="Zhu L."/>
            <person name="Chen G."/>
            <person name="Zhang Y."/>
            <person name="Wang Y."/>
        </authorList>
    </citation>
    <scope>NUCLEOTIDE SEQUENCE [LARGE SCALE GENOMIC DNA]</scope>
    <source>
        <strain evidence="3 4">PJ-16</strain>
    </source>
</reference>
<accession>A0A4U6R4Z8</accession>
<evidence type="ECO:0000313" key="4">
    <source>
        <dbReference type="Proteomes" id="UP000308488"/>
    </source>
</evidence>
<dbReference type="EMBL" id="SZYH01000001">
    <property type="protein sequence ID" value="TKV68790.1"/>
    <property type="molecule type" value="Genomic_DNA"/>
</dbReference>
<dbReference type="RefSeq" id="WP_137436409.1">
    <property type="nucleotide sequence ID" value="NZ_JANRHC010000002.1"/>
</dbReference>
<keyword evidence="2" id="KW-0812">Transmembrane</keyword>
<feature type="coiled-coil region" evidence="1">
    <location>
        <begin position="44"/>
        <end position="71"/>
    </location>
</feature>
<feature type="transmembrane region" description="Helical" evidence="2">
    <location>
        <begin position="141"/>
        <end position="158"/>
    </location>
</feature>
<gene>
    <name evidence="3" type="ORF">FDP08_12165</name>
</gene>
<keyword evidence="1" id="KW-0175">Coiled coil</keyword>
<dbReference type="OrthoDB" id="6107776at2"/>
<keyword evidence="2" id="KW-0472">Membrane</keyword>
<protein>
    <submittedName>
        <fullName evidence="3">Uncharacterized protein</fullName>
    </submittedName>
</protein>
<feature type="transmembrane region" description="Helical" evidence="2">
    <location>
        <begin position="84"/>
        <end position="104"/>
    </location>
</feature>
<evidence type="ECO:0000256" key="2">
    <source>
        <dbReference type="SAM" id="Phobius"/>
    </source>
</evidence>
<evidence type="ECO:0000256" key="1">
    <source>
        <dbReference type="SAM" id="Coils"/>
    </source>
</evidence>
<evidence type="ECO:0000313" key="3">
    <source>
        <dbReference type="EMBL" id="TKV68790.1"/>
    </source>
</evidence>
<name>A0A4U6R4Z8_9GAMM</name>
<dbReference type="Proteomes" id="UP000308488">
    <property type="component" value="Unassembled WGS sequence"/>
</dbReference>
<keyword evidence="4" id="KW-1185">Reference proteome</keyword>
<dbReference type="AlphaFoldDB" id="A0A4U6R4Z8"/>
<dbReference type="InterPro" id="IPR021497">
    <property type="entry name" value="GTA_holin_3TM"/>
</dbReference>
<organism evidence="3 4">
    <name type="scientific">Marinobacter panjinensis</name>
    <dbReference type="NCBI Taxonomy" id="2576384"/>
    <lineage>
        <taxon>Bacteria</taxon>
        <taxon>Pseudomonadati</taxon>
        <taxon>Pseudomonadota</taxon>
        <taxon>Gammaproteobacteria</taxon>
        <taxon>Pseudomonadales</taxon>
        <taxon>Marinobacteraceae</taxon>
        <taxon>Marinobacter</taxon>
    </lineage>
</organism>
<sequence>MSWFSKLFAGGVGDVIEKVGSTIDRFNLSREEKQAFKLELQQVLMERESEIEQTIRKNLEAEERILLAELQQGDTYTKRARPSVVYFGLIMIALNYFVLPLSLLVSGNADQLKQCTTEETKSGGVIKNCEDRTMFPLPGEFWVAWGGIVATWAIGRSFEKANSSNKFSRLVTGNKQRPTLLDDDGAVG</sequence>
<proteinExistence type="predicted"/>
<keyword evidence="2" id="KW-1133">Transmembrane helix</keyword>
<comment type="caution">
    <text evidence="3">The sequence shown here is derived from an EMBL/GenBank/DDBJ whole genome shotgun (WGS) entry which is preliminary data.</text>
</comment>
<dbReference type="Pfam" id="PF11351">
    <property type="entry name" value="GTA_holin_3TM"/>
    <property type="match status" value="1"/>
</dbReference>